<dbReference type="EMBL" id="BPLR01018922">
    <property type="protein sequence ID" value="GIZ03225.1"/>
    <property type="molecule type" value="Genomic_DNA"/>
</dbReference>
<name>A0AAV4Y881_CAEEX</name>
<dbReference type="AlphaFoldDB" id="A0AAV4Y881"/>
<evidence type="ECO:0000313" key="2">
    <source>
        <dbReference type="Proteomes" id="UP001054945"/>
    </source>
</evidence>
<organism evidence="1 2">
    <name type="scientific">Caerostris extrusa</name>
    <name type="common">Bark spider</name>
    <name type="synonym">Caerostris bankana</name>
    <dbReference type="NCBI Taxonomy" id="172846"/>
    <lineage>
        <taxon>Eukaryota</taxon>
        <taxon>Metazoa</taxon>
        <taxon>Ecdysozoa</taxon>
        <taxon>Arthropoda</taxon>
        <taxon>Chelicerata</taxon>
        <taxon>Arachnida</taxon>
        <taxon>Araneae</taxon>
        <taxon>Araneomorphae</taxon>
        <taxon>Entelegynae</taxon>
        <taxon>Araneoidea</taxon>
        <taxon>Araneidae</taxon>
        <taxon>Caerostris</taxon>
    </lineage>
</organism>
<evidence type="ECO:0000313" key="1">
    <source>
        <dbReference type="EMBL" id="GIZ03225.1"/>
    </source>
</evidence>
<proteinExistence type="predicted"/>
<comment type="caution">
    <text evidence="1">The sequence shown here is derived from an EMBL/GenBank/DDBJ whole genome shotgun (WGS) entry which is preliminary data.</text>
</comment>
<accession>A0AAV4Y881</accession>
<sequence>MLTRRVHDACPTEFDLQLLSYSGTVWYRLHDREAAGPAFTGGRSHIRPSVTRSSNPWTENIMAHNLLLLFLGMNKCESPD</sequence>
<keyword evidence="2" id="KW-1185">Reference proteome</keyword>
<protein>
    <submittedName>
        <fullName evidence="1">Uncharacterized protein</fullName>
    </submittedName>
</protein>
<reference evidence="1 2" key="1">
    <citation type="submission" date="2021-06" db="EMBL/GenBank/DDBJ databases">
        <title>Caerostris extrusa draft genome.</title>
        <authorList>
            <person name="Kono N."/>
            <person name="Arakawa K."/>
        </authorList>
    </citation>
    <scope>NUCLEOTIDE SEQUENCE [LARGE SCALE GENOMIC DNA]</scope>
</reference>
<dbReference type="Proteomes" id="UP001054945">
    <property type="component" value="Unassembled WGS sequence"/>
</dbReference>
<gene>
    <name evidence="1" type="ORF">CEXT_283061</name>
</gene>